<sequence length="1215" mass="137734">MVPSKSTTNSSRRSSILKPPKPRHPLQNLNFNSSSNESSPTVTAKIKRRVSFAEKKHVKEFCNSLEQGTVWDNTYEEHDLSNLKVPCSSNQKECETESVYKENIFDNIHENNVQFGCNKATNENVDVEEYSSHIANTIEDVNCQNEMLLTEPLVTLHDAVVQETESTFLTDLQLKNDNHISKSIIVYEDPDRNLTEKVSDLSESNVNNFHHNELNTSTSTSVQNIYMDLTEVVPSNMHFGTHYSKDTEEIKDVSMELTTLVLPSSAQNFPQFNKPNVTENLINQDMPMELTGALPSVIKLNDNISNPKAAMCSGDDKTKRFHNVSMEMTTVVPPSIYNLEPSSNSINYCVSNDKENRTNTFRDISMDITKVVETTVYKSPDRLPMIQEPLQCKYNITRQDERTELLNTSLEMTNVVPVNIHSGKRNHRQHATNLGSPESSIKKLRINSNVYETQTNDSKTRICNNESMEFTTAITTLPRIYQNNLQIATQNVPTTQSNSSASTFDNSRSHLLSNKTIIFHDNSVTFTDVLPPLNKSGNMEGKIIVYSESNENDNEGVTTAESQPEDFDTDFTKDRQSALPDSVQNRNLPDFSTCTDNVLKDITATIAIPCLLNSDTTLNKENYIDKENNFPKSVEKNVLEKYTPIKVQSSANITPSMPLHESVQQDTFALALRENNTKIACATFNSVSNDASAVNSELDKDKHSPVKCTQIITSHPRRTYTIQPSNSNHTFTISNKENNISEINNDILDISNKENNVCSVLNNTECLQNRDYNRECSTDKSDMFFNENVEVLESIPSLPSFNCLDDLTDTDMNVSYNKEVTIEANCLSKNGNSKGPLNLEDCQGIVLEENVRKSCTFLIKHTSLNDAPENSKLEQEDQVQTGEIQKLELPDVRDNSTESQILHLSSSTVNDSEKLSSTPVNEENDQDLRLNNSNLENQSIECSLSNIRAIHESTPKADNDKLIDTHRMEVNNESYSNDKLQLSLEPHTSCKEDVAIELDPFSALMNELKDCAKSNEIIWEVYHENIEKSMFVVGFISCSLLVVIFIRDPCDVINNEFIKEIKLISRLADDADALISIVHRMILEKLDITKLLDLYKNRKDILPMLDYISEEVKFAMDFMFDLKRLNDLNLMEITHDSISFVSQTKTGSIVLEITIDIKPFDKIESQNISVHCLIGSVREKDIKKLIMNVKRDYKFLRRYINDVKDYIYLMDESTV</sequence>
<proteinExistence type="predicted"/>
<feature type="compositionally biased region" description="Basic and acidic residues" evidence="1">
    <location>
        <begin position="885"/>
        <end position="896"/>
    </location>
</feature>
<dbReference type="OMA" id="EIIWEVY"/>
<dbReference type="Proteomes" id="UP000515180">
    <property type="component" value="Unplaced"/>
</dbReference>
<dbReference type="AlphaFoldDB" id="A0A6P3DNW1"/>
<accession>A0A6P3DNW1</accession>
<dbReference type="KEGG" id="bim:100746000"/>
<feature type="region of interest" description="Disordered" evidence="1">
    <location>
        <begin position="1"/>
        <end position="42"/>
    </location>
</feature>
<keyword evidence="2" id="KW-1185">Reference proteome</keyword>
<feature type="compositionally biased region" description="Low complexity" evidence="1">
    <location>
        <begin position="1"/>
        <end position="14"/>
    </location>
</feature>
<evidence type="ECO:0000256" key="1">
    <source>
        <dbReference type="SAM" id="MobiDB-lite"/>
    </source>
</evidence>
<feature type="compositionally biased region" description="Low complexity" evidence="1">
    <location>
        <begin position="28"/>
        <end position="39"/>
    </location>
</feature>
<protein>
    <submittedName>
        <fullName evidence="3">Homeobox protein 4-like</fullName>
    </submittedName>
</protein>
<feature type="region of interest" description="Disordered" evidence="1">
    <location>
        <begin position="868"/>
        <end position="926"/>
    </location>
</feature>
<name>A0A6P3DNW1_BOMIM</name>
<organism evidence="2 3">
    <name type="scientific">Bombus impatiens</name>
    <name type="common">Bumblebee</name>
    <dbReference type="NCBI Taxonomy" id="132113"/>
    <lineage>
        <taxon>Eukaryota</taxon>
        <taxon>Metazoa</taxon>
        <taxon>Ecdysozoa</taxon>
        <taxon>Arthropoda</taxon>
        <taxon>Hexapoda</taxon>
        <taxon>Insecta</taxon>
        <taxon>Pterygota</taxon>
        <taxon>Neoptera</taxon>
        <taxon>Endopterygota</taxon>
        <taxon>Hymenoptera</taxon>
        <taxon>Apocrita</taxon>
        <taxon>Aculeata</taxon>
        <taxon>Apoidea</taxon>
        <taxon>Anthophila</taxon>
        <taxon>Apidae</taxon>
        <taxon>Bombus</taxon>
        <taxon>Pyrobombus</taxon>
    </lineage>
</organism>
<reference evidence="3" key="1">
    <citation type="submission" date="2025-08" db="UniProtKB">
        <authorList>
            <consortium name="RefSeq"/>
        </authorList>
    </citation>
    <scope>IDENTIFICATION</scope>
</reference>
<dbReference type="OrthoDB" id="8197607at2759"/>
<dbReference type="RefSeq" id="XP_003485102.1">
    <property type="nucleotide sequence ID" value="XM_003485054.4"/>
</dbReference>
<gene>
    <name evidence="3" type="primary">LOC100746000</name>
</gene>
<feature type="compositionally biased region" description="Polar residues" evidence="1">
    <location>
        <begin position="897"/>
        <end position="921"/>
    </location>
</feature>
<evidence type="ECO:0000313" key="3">
    <source>
        <dbReference type="RefSeq" id="XP_003485102.1"/>
    </source>
</evidence>
<evidence type="ECO:0000313" key="2">
    <source>
        <dbReference type="Proteomes" id="UP000515180"/>
    </source>
</evidence>
<dbReference type="GeneID" id="100746000"/>